<evidence type="ECO:0000256" key="4">
    <source>
        <dbReference type="ARBA" id="ARBA00022490"/>
    </source>
</evidence>
<comment type="pathway">
    <text evidence="2 8">Protein biosynthesis; polypeptide chain elongation.</text>
</comment>
<feature type="modified residue" description="N6-(3,6-diaminohexanoyl)-5-hydroxylysine" evidence="8">
    <location>
        <position position="34"/>
    </location>
</feature>
<comment type="subcellular location">
    <subcellularLocation>
        <location evidence="1 8">Cytoplasm</location>
    </subcellularLocation>
</comment>
<evidence type="ECO:0000256" key="1">
    <source>
        <dbReference type="ARBA" id="ARBA00004496"/>
    </source>
</evidence>
<accession>A0A7H1C0W7</accession>
<dbReference type="Pfam" id="PF09285">
    <property type="entry name" value="Elong-fact-P_C"/>
    <property type="match status" value="1"/>
</dbReference>
<dbReference type="FunFam" id="2.30.30.30:FF:000003">
    <property type="entry name" value="Elongation factor P"/>
    <property type="match status" value="1"/>
</dbReference>
<dbReference type="SUPFAM" id="SSF50104">
    <property type="entry name" value="Translation proteins SH3-like domain"/>
    <property type="match status" value="1"/>
</dbReference>
<dbReference type="Gene3D" id="2.40.50.140">
    <property type="entry name" value="Nucleic acid-binding proteins"/>
    <property type="match status" value="2"/>
</dbReference>
<dbReference type="PANTHER" id="PTHR30053">
    <property type="entry name" value="ELONGATION FACTOR P"/>
    <property type="match status" value="1"/>
</dbReference>
<protein>
    <recommendedName>
        <fullName evidence="8 9">Elongation factor P</fullName>
        <shortName evidence="8">EF-P</shortName>
    </recommendedName>
</protein>
<keyword evidence="5 8" id="KW-0251">Elongation factor</keyword>
<comment type="similarity">
    <text evidence="3 8 10">Belongs to the elongation factor P family.</text>
</comment>
<dbReference type="KEGG" id="mbos:ICJ55_07640"/>
<dbReference type="SMART" id="SM01185">
    <property type="entry name" value="EFP"/>
    <property type="match status" value="1"/>
</dbReference>
<dbReference type="FunFam" id="2.40.50.140:FF:000009">
    <property type="entry name" value="Elongation factor P"/>
    <property type="match status" value="1"/>
</dbReference>
<evidence type="ECO:0000256" key="7">
    <source>
        <dbReference type="ARBA" id="ARBA00023278"/>
    </source>
</evidence>
<dbReference type="Gene3D" id="2.30.30.30">
    <property type="match status" value="1"/>
</dbReference>
<dbReference type="NCBIfam" id="TIGR00038">
    <property type="entry name" value="efp"/>
    <property type="match status" value="1"/>
</dbReference>
<dbReference type="UniPathway" id="UPA00345"/>
<proteinExistence type="inferred from homology"/>
<dbReference type="InterPro" id="IPR013852">
    <property type="entry name" value="Transl_elong_P/YeiP_CS"/>
</dbReference>
<evidence type="ECO:0000256" key="9">
    <source>
        <dbReference type="NCBIfam" id="TIGR00038"/>
    </source>
</evidence>
<dbReference type="PIRSF" id="PIRSF005901">
    <property type="entry name" value="EF-P"/>
    <property type="match status" value="1"/>
</dbReference>
<name>A0A7H1C0W7_9PAST</name>
<dbReference type="InterPro" id="IPR012340">
    <property type="entry name" value="NA-bd_OB-fold"/>
</dbReference>
<dbReference type="CDD" id="cd04470">
    <property type="entry name" value="S1_EF-P_repeat_1"/>
    <property type="match status" value="1"/>
</dbReference>
<dbReference type="FunFam" id="2.40.50.140:FF:000004">
    <property type="entry name" value="Elongation factor P"/>
    <property type="match status" value="1"/>
</dbReference>
<dbReference type="Pfam" id="PF01132">
    <property type="entry name" value="EFP"/>
    <property type="match status" value="1"/>
</dbReference>
<keyword evidence="4 8" id="KW-0963">Cytoplasm</keyword>
<evidence type="ECO:0000256" key="2">
    <source>
        <dbReference type="ARBA" id="ARBA00004815"/>
    </source>
</evidence>
<dbReference type="InterPro" id="IPR020599">
    <property type="entry name" value="Transl_elong_fac_P/YeiP"/>
</dbReference>
<dbReference type="Proteomes" id="UP000576260">
    <property type="component" value="Chromosome"/>
</dbReference>
<sequence>MASYSTNDFKKGLKFIQDGEPCVIVENEFVKPGKGQAFTRTKIRKLISGKVLEINFKSGTSVEAADVVDANYNYSYSDGDFWYFMHPETFEQISVDEKALGDNVKWLVDNAECIVTLWNGSAIAVTPPNFVELEIVETDPGLKGDTAGTGGKPATLSTGAVVSVPLFVQIGEVIKVDTRSGEYVSRVK</sequence>
<gene>
    <name evidence="8 13" type="primary">efp</name>
    <name evidence="13" type="ORF">ICJ55_07640</name>
</gene>
<evidence type="ECO:0000259" key="12">
    <source>
        <dbReference type="SMART" id="SM01185"/>
    </source>
</evidence>
<dbReference type="NCBIfam" id="NF001810">
    <property type="entry name" value="PRK00529.1"/>
    <property type="match status" value="1"/>
</dbReference>
<dbReference type="PROSITE" id="PS01275">
    <property type="entry name" value="EFP"/>
    <property type="match status" value="1"/>
</dbReference>
<dbReference type="GO" id="GO:0005829">
    <property type="term" value="C:cytosol"/>
    <property type="evidence" value="ECO:0007669"/>
    <property type="project" value="UniProtKB-ARBA"/>
</dbReference>
<dbReference type="InterPro" id="IPR008991">
    <property type="entry name" value="Translation_prot_SH3-like_sf"/>
</dbReference>
<dbReference type="HAMAP" id="MF_00141">
    <property type="entry name" value="EF_P"/>
    <property type="match status" value="1"/>
</dbReference>
<evidence type="ECO:0000313" key="13">
    <source>
        <dbReference type="EMBL" id="QNS14622.1"/>
    </source>
</evidence>
<dbReference type="InterPro" id="IPR013185">
    <property type="entry name" value="Transl_elong_KOW-like"/>
</dbReference>
<keyword evidence="7 8" id="KW-0379">Hydroxylation</keyword>
<evidence type="ECO:0000259" key="11">
    <source>
        <dbReference type="SMART" id="SM00841"/>
    </source>
</evidence>
<evidence type="ECO:0000256" key="5">
    <source>
        <dbReference type="ARBA" id="ARBA00022768"/>
    </source>
</evidence>
<dbReference type="CDD" id="cd05794">
    <property type="entry name" value="S1_EF-P_repeat_2"/>
    <property type="match status" value="1"/>
</dbReference>
<dbReference type="GO" id="GO:0043043">
    <property type="term" value="P:peptide biosynthetic process"/>
    <property type="evidence" value="ECO:0007669"/>
    <property type="project" value="InterPro"/>
</dbReference>
<keyword evidence="6 8" id="KW-0648">Protein biosynthesis</keyword>
<evidence type="ECO:0000313" key="14">
    <source>
        <dbReference type="Proteomes" id="UP000576260"/>
    </source>
</evidence>
<organism evidence="13 14">
    <name type="scientific">Mannheimia bovis</name>
    <dbReference type="NCBI Taxonomy" id="2770636"/>
    <lineage>
        <taxon>Bacteria</taxon>
        <taxon>Pseudomonadati</taxon>
        <taxon>Pseudomonadota</taxon>
        <taxon>Gammaproteobacteria</taxon>
        <taxon>Pasteurellales</taxon>
        <taxon>Pasteurellaceae</taxon>
        <taxon>Mannheimia</taxon>
    </lineage>
</organism>
<dbReference type="InterPro" id="IPR014722">
    <property type="entry name" value="Rib_uL2_dom2"/>
</dbReference>
<evidence type="ECO:0000256" key="3">
    <source>
        <dbReference type="ARBA" id="ARBA00009479"/>
    </source>
</evidence>
<dbReference type="InterPro" id="IPR011768">
    <property type="entry name" value="Transl_elongation_fac_P"/>
</dbReference>
<comment type="function">
    <text evidence="8">Involved in peptide bond synthesis. Alleviates ribosome stalling that occurs when 3 or more consecutive Pro residues or the sequence PPG is present in a protein, possibly by augmenting the peptidyl transferase activity of the ribosome. Modification of Lys-34 is required for alleviation.</text>
</comment>
<evidence type="ECO:0000256" key="6">
    <source>
        <dbReference type="ARBA" id="ARBA00022917"/>
    </source>
</evidence>
<dbReference type="GO" id="GO:0003746">
    <property type="term" value="F:translation elongation factor activity"/>
    <property type="evidence" value="ECO:0007669"/>
    <property type="project" value="UniProtKB-UniRule"/>
</dbReference>
<dbReference type="SUPFAM" id="SSF50249">
    <property type="entry name" value="Nucleic acid-binding proteins"/>
    <property type="match status" value="2"/>
</dbReference>
<keyword evidence="14" id="KW-1185">Reference proteome</keyword>
<dbReference type="Pfam" id="PF08207">
    <property type="entry name" value="EFP_N"/>
    <property type="match status" value="1"/>
</dbReference>
<evidence type="ECO:0000256" key="8">
    <source>
        <dbReference type="HAMAP-Rule" id="MF_00141"/>
    </source>
</evidence>
<feature type="domain" description="Translation elongation factor P/YeiP central" evidence="12">
    <location>
        <begin position="69"/>
        <end position="123"/>
    </location>
</feature>
<dbReference type="EMBL" id="CP061280">
    <property type="protein sequence ID" value="QNS14622.1"/>
    <property type="molecule type" value="Genomic_DNA"/>
</dbReference>
<feature type="domain" description="Elongation factor P C-terminal" evidence="11">
    <location>
        <begin position="131"/>
        <end position="186"/>
    </location>
</feature>
<dbReference type="InterPro" id="IPR015365">
    <property type="entry name" value="Elong-fact-P_C"/>
</dbReference>
<reference evidence="13 14" key="1">
    <citation type="submission" date="2020-09" db="EMBL/GenBank/DDBJ databases">
        <title>Mannheimia bovis sp.nov., isolated from a cow.</title>
        <authorList>
            <person name="Li F."/>
        </authorList>
    </citation>
    <scope>NUCLEOTIDE SEQUENCE [LARGE SCALE GENOMIC DNA]</scope>
    <source>
        <strain evidence="13 14">ZY190616</strain>
    </source>
</reference>
<dbReference type="RefSeq" id="WP_188156267.1">
    <property type="nucleotide sequence ID" value="NZ_CP061280.1"/>
</dbReference>
<dbReference type="InterPro" id="IPR001059">
    <property type="entry name" value="Transl_elong_P/YeiP_cen"/>
</dbReference>
<dbReference type="SMART" id="SM00841">
    <property type="entry name" value="Elong-fact-P_C"/>
    <property type="match status" value="1"/>
</dbReference>
<comment type="PTM">
    <text evidence="8">May be beta-lysylated on the epsilon-amino group of Lys-34 by the combined action of EpmA and EpmB, and then hydroxylated on the C5 position of the same residue by EpmC (if this protein is present). Lysylation is critical for the stimulatory effect of EF-P on peptide-bond formation. The lysylation moiety may extend toward the peptidyltransferase center and stabilize the terminal 3-CCA end of the tRNA. Hydroxylation of the C5 position on Lys-34 may allow additional potential stabilizing hydrogen-bond interactions with the P-tRNA.</text>
</comment>
<dbReference type="PANTHER" id="PTHR30053:SF12">
    <property type="entry name" value="ELONGATION FACTOR P (EF-P) FAMILY PROTEIN"/>
    <property type="match status" value="1"/>
</dbReference>
<dbReference type="AlphaFoldDB" id="A0A7H1C0W7"/>
<evidence type="ECO:0000256" key="10">
    <source>
        <dbReference type="RuleBase" id="RU004389"/>
    </source>
</evidence>